<evidence type="ECO:0000256" key="7">
    <source>
        <dbReference type="ARBA" id="ARBA00022840"/>
    </source>
</evidence>
<keyword evidence="7" id="KW-0067">ATP-binding</keyword>
<gene>
    <name evidence="14" type="ORF">DERP_005864</name>
</gene>
<comment type="similarity">
    <text evidence="3 10">Belongs to the AB hydrolase superfamily. Lipase family.</text>
</comment>
<dbReference type="InterPro" id="IPR017871">
    <property type="entry name" value="ABC_transporter-like_CS"/>
</dbReference>
<feature type="transmembrane region" description="Helical" evidence="12">
    <location>
        <begin position="1847"/>
        <end position="1868"/>
    </location>
</feature>
<dbReference type="InterPro" id="IPR029058">
    <property type="entry name" value="AB_hydrolase_fold"/>
</dbReference>
<evidence type="ECO:0000256" key="12">
    <source>
        <dbReference type="SAM" id="Phobius"/>
    </source>
</evidence>
<dbReference type="SUPFAM" id="SSF49723">
    <property type="entry name" value="Lipase/lipooxygenase domain (PLAT/LH2 domain)"/>
    <property type="match status" value="1"/>
</dbReference>
<keyword evidence="8 12" id="KW-1133">Transmembrane helix</keyword>
<dbReference type="SMART" id="SM00382">
    <property type="entry name" value="AAA"/>
    <property type="match status" value="2"/>
</dbReference>
<dbReference type="Gene3D" id="3.40.50.300">
    <property type="entry name" value="P-loop containing nucleotide triphosphate hydrolases"/>
    <property type="match status" value="2"/>
</dbReference>
<evidence type="ECO:0000256" key="3">
    <source>
        <dbReference type="ARBA" id="ARBA00010701"/>
    </source>
</evidence>
<dbReference type="InterPro" id="IPR003439">
    <property type="entry name" value="ABC_transporter-like_ATP-bd"/>
</dbReference>
<feature type="transmembrane region" description="Helical" evidence="12">
    <location>
        <begin position="1680"/>
        <end position="1702"/>
    </location>
</feature>
<feature type="compositionally biased region" description="Polar residues" evidence="11">
    <location>
        <begin position="2365"/>
        <end position="2375"/>
    </location>
</feature>
<dbReference type="Proteomes" id="UP000887458">
    <property type="component" value="Unassembled WGS sequence"/>
</dbReference>
<comment type="subcellular location">
    <subcellularLocation>
        <location evidence="1">Membrane</location>
        <topology evidence="1">Multi-pass membrane protein</topology>
    </subcellularLocation>
    <subcellularLocation>
        <location evidence="2">Secreted</location>
    </subcellularLocation>
</comment>
<evidence type="ECO:0000256" key="9">
    <source>
        <dbReference type="ARBA" id="ARBA00023136"/>
    </source>
</evidence>
<feature type="region of interest" description="Disordered" evidence="11">
    <location>
        <begin position="2365"/>
        <end position="2409"/>
    </location>
</feature>
<feature type="transmembrane region" description="Helical" evidence="12">
    <location>
        <begin position="929"/>
        <end position="955"/>
    </location>
</feature>
<feature type="transmembrane region" description="Helical" evidence="12">
    <location>
        <begin position="1602"/>
        <end position="1624"/>
    </location>
</feature>
<feature type="transmembrane region" description="Helical" evidence="12">
    <location>
        <begin position="1075"/>
        <end position="1096"/>
    </location>
</feature>
<dbReference type="PANTHER" id="PTHR11610">
    <property type="entry name" value="LIPASE"/>
    <property type="match status" value="1"/>
</dbReference>
<dbReference type="PANTHER" id="PTHR11610:SF173">
    <property type="entry name" value="LIPASE DOMAIN-CONTAINING PROTEIN-RELATED"/>
    <property type="match status" value="1"/>
</dbReference>
<name>A0ABQ8J9S0_DERPT</name>
<evidence type="ECO:0000313" key="14">
    <source>
        <dbReference type="EMBL" id="KAH9419354.1"/>
    </source>
</evidence>
<dbReference type="SUPFAM" id="SSF53474">
    <property type="entry name" value="alpha/beta-Hydrolases"/>
    <property type="match status" value="3"/>
</dbReference>
<evidence type="ECO:0000256" key="8">
    <source>
        <dbReference type="ARBA" id="ARBA00022989"/>
    </source>
</evidence>
<organism evidence="14 15">
    <name type="scientific">Dermatophagoides pteronyssinus</name>
    <name type="common">European house dust mite</name>
    <dbReference type="NCBI Taxonomy" id="6956"/>
    <lineage>
        <taxon>Eukaryota</taxon>
        <taxon>Metazoa</taxon>
        <taxon>Ecdysozoa</taxon>
        <taxon>Arthropoda</taxon>
        <taxon>Chelicerata</taxon>
        <taxon>Arachnida</taxon>
        <taxon>Acari</taxon>
        <taxon>Acariformes</taxon>
        <taxon>Sarcoptiformes</taxon>
        <taxon>Astigmata</taxon>
        <taxon>Psoroptidia</taxon>
        <taxon>Analgoidea</taxon>
        <taxon>Pyroglyphidae</taxon>
        <taxon>Dermatophagoidinae</taxon>
        <taxon>Dermatophagoides</taxon>
    </lineage>
</organism>
<feature type="domain" description="ABC transporter" evidence="13">
    <location>
        <begin position="546"/>
        <end position="789"/>
    </location>
</feature>
<accession>A0ABQ8J9S0</accession>
<dbReference type="InterPro" id="IPR036392">
    <property type="entry name" value="PLAT/LH2_dom_sf"/>
</dbReference>
<feature type="transmembrane region" description="Helical" evidence="12">
    <location>
        <begin position="1019"/>
        <end position="1040"/>
    </location>
</feature>
<evidence type="ECO:0000256" key="10">
    <source>
        <dbReference type="RuleBase" id="RU004262"/>
    </source>
</evidence>
<feature type="domain" description="ABC transporter" evidence="13">
    <location>
        <begin position="1227"/>
        <end position="1464"/>
    </location>
</feature>
<dbReference type="PROSITE" id="PS00211">
    <property type="entry name" value="ABC_TRANSPORTER_1"/>
    <property type="match status" value="2"/>
</dbReference>
<dbReference type="InterPro" id="IPR013818">
    <property type="entry name" value="Lipase"/>
</dbReference>
<reference evidence="14 15" key="1">
    <citation type="journal article" date="2018" name="J. Allergy Clin. Immunol.">
        <title>High-quality assembly of Dermatophagoides pteronyssinus genome and transcriptome reveals a wide range of novel allergens.</title>
        <authorList>
            <person name="Liu X.Y."/>
            <person name="Yang K.Y."/>
            <person name="Wang M.Q."/>
            <person name="Kwok J.S."/>
            <person name="Zeng X."/>
            <person name="Yang Z."/>
            <person name="Xiao X.J."/>
            <person name="Lau C.P."/>
            <person name="Li Y."/>
            <person name="Huang Z.M."/>
            <person name="Ba J.G."/>
            <person name="Yim A.K."/>
            <person name="Ouyang C.Y."/>
            <person name="Ngai S.M."/>
            <person name="Chan T.F."/>
            <person name="Leung E.L."/>
            <person name="Liu L."/>
            <person name="Liu Z.G."/>
            <person name="Tsui S.K."/>
        </authorList>
    </citation>
    <scope>NUCLEOTIDE SEQUENCE [LARGE SCALE GENOMIC DNA]</scope>
    <source>
        <strain evidence="14">Derp</strain>
    </source>
</reference>
<evidence type="ECO:0000256" key="2">
    <source>
        <dbReference type="ARBA" id="ARBA00004613"/>
    </source>
</evidence>
<dbReference type="PRINTS" id="PR00821">
    <property type="entry name" value="TAGLIPASE"/>
</dbReference>
<keyword evidence="9 12" id="KW-0472">Membrane</keyword>
<dbReference type="SUPFAM" id="SSF52540">
    <property type="entry name" value="P-loop containing nucleoside triphosphate hydrolases"/>
    <property type="match status" value="2"/>
</dbReference>
<evidence type="ECO:0000256" key="11">
    <source>
        <dbReference type="SAM" id="MobiDB-lite"/>
    </source>
</evidence>
<feature type="compositionally biased region" description="Polar residues" evidence="11">
    <location>
        <begin position="2385"/>
        <end position="2409"/>
    </location>
</feature>
<protein>
    <recommendedName>
        <fullName evidence="13">ABC transporter domain-containing protein</fullName>
    </recommendedName>
</protein>
<feature type="transmembrane region" description="Helical" evidence="12">
    <location>
        <begin position="1545"/>
        <end position="1563"/>
    </location>
</feature>
<feature type="transmembrane region" description="Helical" evidence="12">
    <location>
        <begin position="1122"/>
        <end position="1146"/>
    </location>
</feature>
<proteinExistence type="inferred from homology"/>
<comment type="caution">
    <text evidence="14">The sequence shown here is derived from an EMBL/GenBank/DDBJ whole genome shotgun (WGS) entry which is preliminary data.</text>
</comment>
<sequence>MGDVKDHILRLQPCTMNVIVVDWRGGTHQINYLQAASNTRLVGAIIASFIEKLNNVFRTTNDHYTIMGHSLGGQICGFAGKRLRQPKVRLILSLDPAGPAFNDVNEQNRLNPDDAQLVVSIHTNGGVNVADGFGILKPSGHYSFFPNGGETQPGCSALHGIAAPLLKGIYEGIQETAACSHLFVYKLIEYDEIRDDDFESMAYRCENYKAYEAGRCGTCRDDSDDCKPFGRWYDWWQEQKPSREWREPIIYYIDTKREEPYSYFFYQIKVRTGNDFAPLDGRLFMNITGSLRSDFSEKIIMDRKFEPNKEYTYLHKSKKSIGRVEAVHATLTDKVLPNKAAIAVSKIVTAIPGIGSGSRNDRITVEEIQFNYMNGYTESQRRSMSTRSQARISHILLDPDPMTEIETVLIPIARIRTKTEIGIEIEMSQIEIETSQIKTEMMTGIRIEIFRIEIETTQIETEIITGIGIEIFQIEIETFQIKTEIISRIIMSCRKMALDQIDNHHHELNDNIQIDNQKQHSSSRSIDQPVSLLWKNLRYEVDEWNLESDCSWRPIKNRKVILRRLNGFVRHHSMNALLGPSGAGKTSLIKCLTGNVSTQNISSDSGIYLNRMILPGNSRVPLVSFVPQSVHEIIFGRFTVEEILYYAFRFKNLYENRHKAAAHIKSTVEELMLEPKVLRTPFIQCSGGQQRRVAIAQELMAYESKPPFLFVDEPTTGLDSEAALVVMECLRKLADHNPITIIVSIHAPSSEILSLFDNLYILAKGGVCIFSGPPNEMSIRLECVQKHQIADDRSPIEEYLRIANNGIDDKLVRDLADNALKKEASRFKSEENFNDQHYQLNPNGITRHPKLFSFDDLFIQLQRLFRLIFIADIRYFLCYLLLHAIGVGFICFTSYEDMIKSRGCHIISMEHFNYSCDEKLKESLIDGSYMIYQLAMVIVMTLVSIGLSSILVVQLSSVFCNEHKNGWYSLGAFFWAFQVIHLIELTLFALNQTFLGYTLSEYYVLDDYMINWNRLAHQILFVWLLTVLMQSYAQVWGIIYAKNVQLMATALTILFVLITMLSGLYSSLEIMNRPILVIIAQILGYRSIIDGLYYTFYGIDRCNVDNEESLQLKKLFVNPDLIYWNLLPTVVNCIILRSITYVVMYYKYKFPKNKIHKKISKYTSTFLSEFISIDYDDTTSIEVNSIDNVNEDSVCVDKPNSFLKQRYIIGWRNLSLFESSSIYEIREHPKSLHSQLPSERLILRNLNGQIRFGSLNALMGPSGSGKTTLLKVLNGRKKIRIPKSTMFYLSKFQPLRTCFVSQEVSNHLMPGLTTMQSLIYASKLKNCHEKQKIDHNKLAWNLLKELNMTDAAATLVQKCSGGQRKRIALALELTSLRMPNLICIDEPTSGLDSNSAHLVIECLKQFVHRHQDIAIVASIHQPNTDQLMMFDQCYVLACDGICIFSGPPNKIKNFLEEIPDSSFYKCFPIETLIKYSCTGYTNPIVQRLVTQTERKIKQTDKELLIDTIAIPEGVQYNHTRFSLRSIALLCQRYCLYTIRHQWKEWLTFLFVYFLTSILTVNVFDKSIAEPSGCINVEEDFQSYCTNKSEAKILEEIQIVNNINFILIPVAVIGFVISMQSMFAFGNELKYFASEHRNGWYSSGAFYTMKFIFETIPLIPIMMMYIYIIDLNADNSPTGSYYWKVFVLFLGGIIFHAVSHIVVLLTNGLFIPLMICLFFSIAIFVMTSNFFNPVIRMPLIAKILATFSPIHYLNDANFYLVFGGERCQSYEIQSILELLMIPNTSETFYKAIIMLIILVIIYHVTALLLLIIKFNPLINRRERVTQIEKYQIKWDVERKFVMKTSRNMDLLTFFFFVLIIKSCSIYATVPADTDNEFTELRKLTGPVCFDEYGCFNKSEIHKDWPTKSQIGHYPESPEKQNITFNIFSCRDRYNPTVLRYNVNENEMRNLNYDPRNRTLVVIHGYTDFYNQFNWMGNLKDHVLRRKSCDLNVITVDWSRGSKTSPNYLQAAANVRVVGAVVASFIGRLNKVYQTTNDHFTIMGHSLGAQAAGFTGKRLRKPKARLIIGLDPAGPAFSDVSEENRLNPNDGQLVISVHTNGGVNVLDGLGILTPVGHYSFVPNGGENQPGCEPVHGIPGVLINGLGEGLSDAIACSHRRAYLLMAYDEQMFDDFETNAYRCNNYTDYEAGKCGTCLDGSDDCQPFGQWYDYWQKQKPSRKWTSPIVYYVDTRTEMPYSYFFYQIKVKTGNNFNKYDGRLAMNITGSLRNDFVEKINMEYNFKPNKEYTYLHKSFKSLGRIVKVDAQLQDKSEQKSGIKKLIGNSIGKRKEQNIVIDEIQINYMNGYTESKRRQLSTIMRNSNTIITTKETVTFHPSTNGNNNGNNNSQDASPQRPTNESNGTKNKNPNNRSRQVCYENFGCYDKSEISSEWPITKKLSFYPESPEKQNVTFYVFSCRDRFNPTIINYNVTEDNLKKMNYNPKNRTIFIVHGFTDYYEQVNWMGNIKDYILSMKPCLLNVIIVDWRGGSIVRNYLQAVANTRLVGFVIASLIKKLNKVYGTTNDHFTVMGHSLGGQISGFVGKNLQQPEKLRLIIGLDPAGPAYSDVSDKSRLNPNDANLVITIQTNGGENVANGLGILKPSGHYSFFPNGGEDQEGCEQARGITNMLLRGISVGLSDTFACSHRRAYQLMSFNESNFDDFQSLAHRCDNYEDFAAGKCGECEKPEDCIRWGGWYDYWQEQKPPKNWEKPLVYFIKTRGELPYSYYFYQVLIKTSDKFEPIKAKLNLIMTGNVRSDYSVQISFEAKLEPNQTYPHLVFLAKSIGLVKSINLKISTETKKNAYIYIDHIKVNYMNGYDESIRQKLSPKLKPVSEKDGKIIINSPEATRFEYINEH</sequence>
<evidence type="ECO:0000313" key="15">
    <source>
        <dbReference type="Proteomes" id="UP000887458"/>
    </source>
</evidence>
<feature type="transmembrane region" description="Helical" evidence="12">
    <location>
        <begin position="1645"/>
        <end position="1668"/>
    </location>
</feature>
<dbReference type="Pfam" id="PF01061">
    <property type="entry name" value="ABC2_membrane"/>
    <property type="match status" value="1"/>
</dbReference>
<evidence type="ECO:0000259" key="13">
    <source>
        <dbReference type="PROSITE" id="PS50893"/>
    </source>
</evidence>
<dbReference type="InterPro" id="IPR000734">
    <property type="entry name" value="TAG_lipase"/>
</dbReference>
<dbReference type="InterPro" id="IPR003593">
    <property type="entry name" value="AAA+_ATPase"/>
</dbReference>
<feature type="transmembrane region" description="Helical" evidence="12">
    <location>
        <begin position="873"/>
        <end position="892"/>
    </location>
</feature>
<dbReference type="Gene3D" id="3.40.50.1820">
    <property type="entry name" value="alpha/beta hydrolase"/>
    <property type="match status" value="3"/>
</dbReference>
<dbReference type="Pfam" id="PF00005">
    <property type="entry name" value="ABC_tran"/>
    <property type="match status" value="2"/>
</dbReference>
<feature type="transmembrane region" description="Helical" evidence="12">
    <location>
        <begin position="1709"/>
        <end position="1730"/>
    </location>
</feature>
<feature type="transmembrane region" description="Helical" evidence="12">
    <location>
        <begin position="1046"/>
        <end position="1068"/>
    </location>
</feature>
<reference evidence="14 15" key="2">
    <citation type="journal article" date="2022" name="Mol. Biol. Evol.">
        <title>Comparative Genomics Reveals Insights into the Divergent Evolution of Astigmatic Mites and Household Pest Adaptations.</title>
        <authorList>
            <person name="Xiong Q."/>
            <person name="Wan A.T."/>
            <person name="Liu X."/>
            <person name="Fung C.S."/>
            <person name="Xiao X."/>
            <person name="Malainual N."/>
            <person name="Hou J."/>
            <person name="Wang L."/>
            <person name="Wang M."/>
            <person name="Yang K.Y."/>
            <person name="Cui Y."/>
            <person name="Leung E.L."/>
            <person name="Nong W."/>
            <person name="Shin S.K."/>
            <person name="Au S.W."/>
            <person name="Jeong K.Y."/>
            <person name="Chew F.T."/>
            <person name="Hui J.H."/>
            <person name="Leung T.F."/>
            <person name="Tungtrongchitr A."/>
            <person name="Zhong N."/>
            <person name="Liu Z."/>
            <person name="Tsui S.K."/>
        </authorList>
    </citation>
    <scope>NUCLEOTIDE SEQUENCE [LARGE SCALE GENOMIC DNA]</scope>
    <source>
        <strain evidence="14">Derp</strain>
    </source>
</reference>
<keyword evidence="6" id="KW-0547">Nucleotide-binding</keyword>
<keyword evidence="15" id="KW-1185">Reference proteome</keyword>
<evidence type="ECO:0000256" key="4">
    <source>
        <dbReference type="ARBA" id="ARBA00022525"/>
    </source>
</evidence>
<evidence type="ECO:0000256" key="1">
    <source>
        <dbReference type="ARBA" id="ARBA00004141"/>
    </source>
</evidence>
<feature type="transmembrane region" description="Helical" evidence="12">
    <location>
        <begin position="1787"/>
        <end position="1811"/>
    </location>
</feature>
<keyword evidence="4" id="KW-0964">Secreted</keyword>
<feature type="transmembrane region" description="Helical" evidence="12">
    <location>
        <begin position="967"/>
        <end position="990"/>
    </location>
</feature>
<evidence type="ECO:0000256" key="5">
    <source>
        <dbReference type="ARBA" id="ARBA00022692"/>
    </source>
</evidence>
<keyword evidence="5 12" id="KW-0812">Transmembrane</keyword>
<evidence type="ECO:0000256" key="6">
    <source>
        <dbReference type="ARBA" id="ARBA00022741"/>
    </source>
</evidence>
<dbReference type="PROSITE" id="PS50893">
    <property type="entry name" value="ABC_TRANSPORTER_2"/>
    <property type="match status" value="2"/>
</dbReference>
<dbReference type="InterPro" id="IPR027417">
    <property type="entry name" value="P-loop_NTPase"/>
</dbReference>
<dbReference type="EMBL" id="NJHN03000060">
    <property type="protein sequence ID" value="KAH9419354.1"/>
    <property type="molecule type" value="Genomic_DNA"/>
</dbReference>
<dbReference type="InterPro" id="IPR013525">
    <property type="entry name" value="ABC2_TM"/>
</dbReference>
<dbReference type="Pfam" id="PF00151">
    <property type="entry name" value="Lipase"/>
    <property type="match status" value="3"/>
</dbReference>